<dbReference type="AlphaFoldDB" id="A0A2U2X9U3"/>
<feature type="transmembrane region" description="Helical" evidence="1">
    <location>
        <begin position="103"/>
        <end position="122"/>
    </location>
</feature>
<feature type="transmembrane region" description="Helical" evidence="1">
    <location>
        <begin position="198"/>
        <end position="216"/>
    </location>
</feature>
<feature type="transmembrane region" description="Helical" evidence="1">
    <location>
        <begin position="228"/>
        <end position="244"/>
    </location>
</feature>
<sequence>MTLLSLDLSYSESVLYFVFYASITGYNFVKYFGVAKFRHRRLANWLKLIQILSFICFILMCYYAIKLKLNTHIFIFCFALLTVLYAIPVFSKKNNTLRNIGGLKVYIIALVWTGVTVFIPLINSNYSIDSDVVILGAQRFLYVLVLMLPFEIRDLKYDNLKLSTIPQKLGLKKTKGLGVLFLVIVFLLEFFKNTTNEGYIVVLLIVLIITGFFVFFSKIEQQKYYSSFWVESLPILWLILLLYFN</sequence>
<keyword evidence="1" id="KW-1133">Transmembrane helix</keyword>
<reference evidence="2" key="2">
    <citation type="submission" date="2018-05" db="EMBL/GenBank/DDBJ databases">
        <authorList>
            <person name="Lanie J.A."/>
            <person name="Ng W.-L."/>
            <person name="Kazmierczak K.M."/>
            <person name="Andrzejewski T.M."/>
            <person name="Davidsen T.M."/>
            <person name="Wayne K.J."/>
            <person name="Tettelin H."/>
            <person name="Glass J.I."/>
            <person name="Rusch D."/>
            <person name="Podicherti R."/>
            <person name="Tsui H.-C.T."/>
            <person name="Winkler M.E."/>
        </authorList>
    </citation>
    <scope>NUCLEOTIDE SEQUENCE [LARGE SCALE GENOMIC DNA]</scope>
    <source>
        <strain evidence="2">ZY111</strain>
    </source>
</reference>
<feature type="transmembrane region" description="Helical" evidence="1">
    <location>
        <begin position="174"/>
        <end position="192"/>
    </location>
</feature>
<dbReference type="EMBL" id="QFRI01000001">
    <property type="protein sequence ID" value="PWH84555.1"/>
    <property type="molecule type" value="Genomic_DNA"/>
</dbReference>
<evidence type="ECO:0000313" key="3">
    <source>
        <dbReference type="Proteomes" id="UP000245375"/>
    </source>
</evidence>
<dbReference type="Proteomes" id="UP000245375">
    <property type="component" value="Unassembled WGS sequence"/>
</dbReference>
<evidence type="ECO:0008006" key="4">
    <source>
        <dbReference type="Google" id="ProtNLM"/>
    </source>
</evidence>
<keyword evidence="3" id="KW-1185">Reference proteome</keyword>
<dbReference type="OrthoDB" id="1467772at2"/>
<organism evidence="2 3">
    <name type="scientific">Algibacter marinivivus</name>
    <dbReference type="NCBI Taxonomy" id="2100723"/>
    <lineage>
        <taxon>Bacteria</taxon>
        <taxon>Pseudomonadati</taxon>
        <taxon>Bacteroidota</taxon>
        <taxon>Flavobacteriia</taxon>
        <taxon>Flavobacteriales</taxon>
        <taxon>Flavobacteriaceae</taxon>
        <taxon>Algibacter</taxon>
    </lineage>
</organism>
<name>A0A2U2X9U3_9FLAO</name>
<feature type="transmembrane region" description="Helical" evidence="1">
    <location>
        <begin position="45"/>
        <end position="65"/>
    </location>
</feature>
<comment type="caution">
    <text evidence="2">The sequence shown here is derived from an EMBL/GenBank/DDBJ whole genome shotgun (WGS) entry which is preliminary data.</text>
</comment>
<accession>A0A2U2X9U3</accession>
<keyword evidence="1" id="KW-0472">Membrane</keyword>
<evidence type="ECO:0000313" key="2">
    <source>
        <dbReference type="EMBL" id="PWH84555.1"/>
    </source>
</evidence>
<protein>
    <recommendedName>
        <fullName evidence="4">Prenyltransferase</fullName>
    </recommendedName>
</protein>
<feature type="transmembrane region" description="Helical" evidence="1">
    <location>
        <begin position="71"/>
        <end position="91"/>
    </location>
</feature>
<gene>
    <name evidence="2" type="ORF">DIS18_02470</name>
</gene>
<feature type="transmembrane region" description="Helical" evidence="1">
    <location>
        <begin position="14"/>
        <end position="33"/>
    </location>
</feature>
<keyword evidence="1" id="KW-0812">Transmembrane</keyword>
<proteinExistence type="predicted"/>
<reference evidence="2" key="1">
    <citation type="submission" date="2018-05" db="EMBL/GenBank/DDBJ databases">
        <title>Algibacter marinivivus sp. nov., isolated from sample around a algae.</title>
        <authorList>
            <person name="Zhong X."/>
        </authorList>
    </citation>
    <scope>NUCLEOTIDE SEQUENCE [LARGE SCALE GENOMIC DNA]</scope>
    <source>
        <strain evidence="2">ZY111</strain>
    </source>
</reference>
<evidence type="ECO:0000256" key="1">
    <source>
        <dbReference type="SAM" id="Phobius"/>
    </source>
</evidence>